<protein>
    <submittedName>
        <fullName evidence="3">NADH dehydrogenase subunit 5</fullName>
    </submittedName>
</protein>
<accession>A0A915JSV0</accession>
<dbReference type="GO" id="GO:0015347">
    <property type="term" value="F:sodium-independent organic anion transmembrane transporter activity"/>
    <property type="evidence" value="ECO:0007669"/>
    <property type="project" value="TreeGrafter"/>
</dbReference>
<dbReference type="PANTHER" id="PTHR11388:SF100">
    <property type="entry name" value="SOLUTE CARRIER ORGANIC ANION TRANSPORTER FAMILY MEMBER 4A1"/>
    <property type="match status" value="1"/>
</dbReference>
<dbReference type="GO" id="GO:0043252">
    <property type="term" value="P:sodium-independent organic anion transport"/>
    <property type="evidence" value="ECO:0007669"/>
    <property type="project" value="TreeGrafter"/>
</dbReference>
<name>A0A915JSV0_ROMCU</name>
<sequence>MSIPDRHLIVIPIKNLSGFIMVPFAGIGVLSSGYIIKRYALNCTKSIKYCIIASVLATILSPMFLVSCPAHDLVGVTTSYEYRLI</sequence>
<keyword evidence="1" id="KW-0472">Membrane</keyword>
<evidence type="ECO:0000313" key="2">
    <source>
        <dbReference type="Proteomes" id="UP000887565"/>
    </source>
</evidence>
<feature type="transmembrane region" description="Helical" evidence="1">
    <location>
        <begin position="47"/>
        <end position="66"/>
    </location>
</feature>
<dbReference type="GO" id="GO:0016323">
    <property type="term" value="C:basolateral plasma membrane"/>
    <property type="evidence" value="ECO:0007669"/>
    <property type="project" value="TreeGrafter"/>
</dbReference>
<organism evidence="2 3">
    <name type="scientific">Romanomermis culicivorax</name>
    <name type="common">Nematode worm</name>
    <dbReference type="NCBI Taxonomy" id="13658"/>
    <lineage>
        <taxon>Eukaryota</taxon>
        <taxon>Metazoa</taxon>
        <taxon>Ecdysozoa</taxon>
        <taxon>Nematoda</taxon>
        <taxon>Enoplea</taxon>
        <taxon>Dorylaimia</taxon>
        <taxon>Mermithida</taxon>
        <taxon>Mermithoidea</taxon>
        <taxon>Mermithidae</taxon>
        <taxon>Romanomermis</taxon>
    </lineage>
</organism>
<keyword evidence="1" id="KW-0812">Transmembrane</keyword>
<evidence type="ECO:0000313" key="3">
    <source>
        <dbReference type="WBParaSite" id="nRc.2.0.1.t29321-RA"/>
    </source>
</evidence>
<keyword evidence="1" id="KW-1133">Transmembrane helix</keyword>
<feature type="transmembrane region" description="Helical" evidence="1">
    <location>
        <begin position="16"/>
        <end position="35"/>
    </location>
</feature>
<dbReference type="InterPro" id="IPR004156">
    <property type="entry name" value="OATP"/>
</dbReference>
<dbReference type="PANTHER" id="PTHR11388">
    <property type="entry name" value="ORGANIC ANION TRANSPORTER"/>
    <property type="match status" value="1"/>
</dbReference>
<dbReference type="Pfam" id="PF03137">
    <property type="entry name" value="OATP"/>
    <property type="match status" value="1"/>
</dbReference>
<reference evidence="3" key="1">
    <citation type="submission" date="2022-11" db="UniProtKB">
        <authorList>
            <consortium name="WormBaseParasite"/>
        </authorList>
    </citation>
    <scope>IDENTIFICATION</scope>
</reference>
<keyword evidence="2" id="KW-1185">Reference proteome</keyword>
<dbReference type="AlphaFoldDB" id="A0A915JSV0"/>
<evidence type="ECO:0000256" key="1">
    <source>
        <dbReference type="SAM" id="Phobius"/>
    </source>
</evidence>
<dbReference type="WBParaSite" id="nRc.2.0.1.t29321-RA">
    <property type="protein sequence ID" value="nRc.2.0.1.t29321-RA"/>
    <property type="gene ID" value="nRc.2.0.1.g29321"/>
</dbReference>
<dbReference type="Proteomes" id="UP000887565">
    <property type="component" value="Unplaced"/>
</dbReference>
<proteinExistence type="predicted"/>